<dbReference type="PANTHER" id="PTHR47027">
    <property type="entry name" value="REVERSE TRANSCRIPTASE DOMAIN-CONTAINING PROTEIN"/>
    <property type="match status" value="1"/>
</dbReference>
<reference evidence="1" key="2">
    <citation type="submission" date="2025-09" db="UniProtKB">
        <authorList>
            <consortium name="Ensembl"/>
        </authorList>
    </citation>
    <scope>IDENTIFICATION</scope>
</reference>
<evidence type="ECO:0000313" key="1">
    <source>
        <dbReference type="Ensembl" id="ENSEBUP00000010317.1"/>
    </source>
</evidence>
<reference evidence="1" key="1">
    <citation type="submission" date="2025-08" db="UniProtKB">
        <authorList>
            <consortium name="Ensembl"/>
        </authorList>
    </citation>
    <scope>IDENTIFICATION</scope>
</reference>
<accession>A0A8C4Q5Z7</accession>
<dbReference type="Proteomes" id="UP000694388">
    <property type="component" value="Unplaced"/>
</dbReference>
<keyword evidence="2" id="KW-1185">Reference proteome</keyword>
<name>A0A8C4Q5Z7_EPTBU</name>
<dbReference type="AlphaFoldDB" id="A0A8C4Q5Z7"/>
<protein>
    <recommendedName>
        <fullName evidence="3">Endonuclease-reverse transcriptase</fullName>
    </recommendedName>
</protein>
<sequence>MDSLDHGVWRCRYLCGRTKVRVFRSLVLPVLLYACETWTLTKDLRRRLNSFGTRSLRRILGYRWSDFVSNERLLRETRMRFVTCIVRERQFMDMWLVFLTLILLTRFSQRGSFMSGGGQWADHMPHGCNRLTIISRRWGWAWHLPGGWPDGGPWSTGGKWTQRRAVLAHAPIPDLTYPSHESMSH</sequence>
<evidence type="ECO:0000313" key="2">
    <source>
        <dbReference type="Proteomes" id="UP000694388"/>
    </source>
</evidence>
<organism evidence="1 2">
    <name type="scientific">Eptatretus burgeri</name>
    <name type="common">Inshore hagfish</name>
    <dbReference type="NCBI Taxonomy" id="7764"/>
    <lineage>
        <taxon>Eukaryota</taxon>
        <taxon>Metazoa</taxon>
        <taxon>Chordata</taxon>
        <taxon>Craniata</taxon>
        <taxon>Vertebrata</taxon>
        <taxon>Cyclostomata</taxon>
        <taxon>Myxini</taxon>
        <taxon>Myxiniformes</taxon>
        <taxon>Myxinidae</taxon>
        <taxon>Eptatretinae</taxon>
        <taxon>Eptatretus</taxon>
    </lineage>
</organism>
<evidence type="ECO:0008006" key="3">
    <source>
        <dbReference type="Google" id="ProtNLM"/>
    </source>
</evidence>
<dbReference type="PANTHER" id="PTHR47027:SF20">
    <property type="entry name" value="REVERSE TRANSCRIPTASE-LIKE PROTEIN WITH RNA-DIRECTED DNA POLYMERASE DOMAIN"/>
    <property type="match status" value="1"/>
</dbReference>
<dbReference type="Ensembl" id="ENSEBUT00000010863.1">
    <property type="protein sequence ID" value="ENSEBUP00000010317.1"/>
    <property type="gene ID" value="ENSEBUG00000006637.1"/>
</dbReference>
<dbReference type="GeneTree" id="ENSGT01120000273995"/>
<proteinExistence type="predicted"/>